<dbReference type="GO" id="GO:0005886">
    <property type="term" value="C:plasma membrane"/>
    <property type="evidence" value="ECO:0007669"/>
    <property type="project" value="UniProtKB-SubCell"/>
</dbReference>
<dbReference type="GO" id="GO:0022857">
    <property type="term" value="F:transmembrane transporter activity"/>
    <property type="evidence" value="ECO:0007669"/>
    <property type="project" value="InterPro"/>
</dbReference>
<keyword evidence="7 8" id="KW-0472">Membrane</keyword>
<proteinExistence type="inferred from homology"/>
<keyword evidence="10" id="KW-1185">Reference proteome</keyword>
<feature type="transmembrane region" description="Helical" evidence="8">
    <location>
        <begin position="499"/>
        <end position="520"/>
    </location>
</feature>
<keyword evidence="5 8" id="KW-0812">Transmembrane</keyword>
<dbReference type="PANTHER" id="PTHR30047:SF7">
    <property type="entry name" value="HIGH-AFFINITY CHOLINE TRANSPORT PROTEIN"/>
    <property type="match status" value="1"/>
</dbReference>
<evidence type="ECO:0000256" key="3">
    <source>
        <dbReference type="ARBA" id="ARBA00022448"/>
    </source>
</evidence>
<feature type="transmembrane region" description="Helical" evidence="8">
    <location>
        <begin position="256"/>
        <end position="276"/>
    </location>
</feature>
<dbReference type="RefSeq" id="WP_185297250.1">
    <property type="nucleotide sequence ID" value="NZ_CP045702.1"/>
</dbReference>
<comment type="subcellular location">
    <subcellularLocation>
        <location evidence="1">Cell membrane</location>
        <topology evidence="1">Multi-pass membrane protein</topology>
    </subcellularLocation>
</comment>
<reference evidence="10" key="1">
    <citation type="submission" date="2019-10" db="EMBL/GenBank/DDBJ databases">
        <title>Antimicrobial potential of Antarctic Bacteria.</title>
        <authorList>
            <person name="Benaud N."/>
            <person name="Edwards R.J."/>
            <person name="Ferrari B.C."/>
        </authorList>
    </citation>
    <scope>NUCLEOTIDE SEQUENCE [LARGE SCALE GENOMIC DNA]</scope>
    <source>
        <strain evidence="10">NBSH44</strain>
    </source>
</reference>
<accession>A0A7G7BEB5</accession>
<dbReference type="AlphaFoldDB" id="A0A7G7BEB5"/>
<feature type="transmembrane region" description="Helical" evidence="8">
    <location>
        <begin position="346"/>
        <end position="364"/>
    </location>
</feature>
<keyword evidence="3" id="KW-0813">Transport</keyword>
<dbReference type="PROSITE" id="PS01303">
    <property type="entry name" value="BCCT"/>
    <property type="match status" value="1"/>
</dbReference>
<evidence type="ECO:0000256" key="8">
    <source>
        <dbReference type="SAM" id="Phobius"/>
    </source>
</evidence>
<dbReference type="Pfam" id="PF02028">
    <property type="entry name" value="BCCT"/>
    <property type="match status" value="1"/>
</dbReference>
<evidence type="ECO:0000313" key="10">
    <source>
        <dbReference type="Proteomes" id="UP000515307"/>
    </source>
</evidence>
<feature type="transmembrane region" description="Helical" evidence="8">
    <location>
        <begin position="376"/>
        <end position="399"/>
    </location>
</feature>
<evidence type="ECO:0000256" key="5">
    <source>
        <dbReference type="ARBA" id="ARBA00022692"/>
    </source>
</evidence>
<dbReference type="Proteomes" id="UP000515307">
    <property type="component" value="Chromosome"/>
</dbReference>
<dbReference type="NCBIfam" id="TIGR00842">
    <property type="entry name" value="bcct"/>
    <property type="match status" value="1"/>
</dbReference>
<sequence>MSQDDQRADARGELAVTANLPAGSHHGGHPTTDRVVFGVTAVLTLAFVVWGATATDSLESVSSRLLNGLIHNGGWAFMLAASGFVVFALWLAISRYGKIELGQEGEKPEFRTISWVAMMFSAGMGIGLMFYGVSEPLAHFIDPPPGTHPADAAEAMQTAMATTLFHWTLHPWAIYAVVGLAIAYSTYRRRRRQTISAVFEPLIGERRAHGGAGRLIDILAIFATLFGSATSLGLGALQIGSGVHELDWKEKTGTGLLIAIIGVLTVAFVFSAISGVERGIQWLSNINMVLAVTLAIFVFIAGPTIIVLDLLPTSVGAYFDNLAQLAGRTEATGKGAVADWLAGWTVFYWAWWISWTPFVGMFIARISRGRTIRQFVGGVILVPSTVSLVWFAVFGGTAIKLQEAGKLDDATTPEAQLFGVLQQFPVATLMSILVMVLVGIFFVSGADAASIVMGTLSQKGILEPAKWVVIFWGVVTGAVAAIMLLVGDGKGDVLAGLQNLTILVAAPFTLVMIGMCVALMRDLRQDPMIVRQEFGIEAVESAVIAGHTKYDGDFEIRIGPGESRITTERNKQARTDKTGPEA</sequence>
<feature type="transmembrane region" description="Helical" evidence="8">
    <location>
        <begin position="73"/>
        <end position="93"/>
    </location>
</feature>
<dbReference type="EMBL" id="CP045702">
    <property type="protein sequence ID" value="QNE73680.1"/>
    <property type="molecule type" value="Genomic_DNA"/>
</dbReference>
<feature type="transmembrane region" description="Helical" evidence="8">
    <location>
        <begin position="467"/>
        <end position="487"/>
    </location>
</feature>
<comment type="similarity">
    <text evidence="2">Belongs to the BCCT transporter (TC 2.A.15) family.</text>
</comment>
<feature type="transmembrane region" description="Helical" evidence="8">
    <location>
        <begin position="113"/>
        <end position="133"/>
    </location>
</feature>
<protein>
    <submittedName>
        <fullName evidence="9">BCCT family transporter</fullName>
    </submittedName>
</protein>
<evidence type="ECO:0000256" key="6">
    <source>
        <dbReference type="ARBA" id="ARBA00022989"/>
    </source>
</evidence>
<feature type="transmembrane region" description="Helical" evidence="8">
    <location>
        <begin position="288"/>
        <end position="308"/>
    </location>
</feature>
<evidence type="ECO:0000313" key="9">
    <source>
        <dbReference type="EMBL" id="QNE73680.1"/>
    </source>
</evidence>
<organism evidence="9 10">
    <name type="scientific">Streptomyces finlayi</name>
    <dbReference type="NCBI Taxonomy" id="67296"/>
    <lineage>
        <taxon>Bacteria</taxon>
        <taxon>Bacillati</taxon>
        <taxon>Actinomycetota</taxon>
        <taxon>Actinomycetes</taxon>
        <taxon>Kitasatosporales</taxon>
        <taxon>Streptomycetaceae</taxon>
        <taxon>Streptomyces</taxon>
    </lineage>
</organism>
<evidence type="ECO:0000256" key="7">
    <source>
        <dbReference type="ARBA" id="ARBA00023136"/>
    </source>
</evidence>
<dbReference type="InterPro" id="IPR000060">
    <property type="entry name" value="BCCT_transptr"/>
</dbReference>
<dbReference type="InterPro" id="IPR018093">
    <property type="entry name" value="BCCT_CS"/>
</dbReference>
<feature type="transmembrane region" description="Helical" evidence="8">
    <location>
        <begin position="35"/>
        <end position="53"/>
    </location>
</feature>
<keyword evidence="4" id="KW-1003">Cell membrane</keyword>
<evidence type="ECO:0000256" key="4">
    <source>
        <dbReference type="ARBA" id="ARBA00022475"/>
    </source>
</evidence>
<name>A0A7G7BEB5_9ACTN</name>
<feature type="transmembrane region" description="Helical" evidence="8">
    <location>
        <begin position="169"/>
        <end position="187"/>
    </location>
</feature>
<keyword evidence="6 8" id="KW-1133">Transmembrane helix</keyword>
<dbReference type="KEGG" id="sfiy:F0344_02815"/>
<evidence type="ECO:0000256" key="2">
    <source>
        <dbReference type="ARBA" id="ARBA00005658"/>
    </source>
</evidence>
<feature type="transmembrane region" description="Helical" evidence="8">
    <location>
        <begin position="426"/>
        <end position="446"/>
    </location>
</feature>
<gene>
    <name evidence="9" type="ORF">F0344_02815</name>
</gene>
<dbReference type="PANTHER" id="PTHR30047">
    <property type="entry name" value="HIGH-AFFINITY CHOLINE TRANSPORT PROTEIN-RELATED"/>
    <property type="match status" value="1"/>
</dbReference>
<feature type="transmembrane region" description="Helical" evidence="8">
    <location>
        <begin position="215"/>
        <end position="236"/>
    </location>
</feature>
<evidence type="ECO:0000256" key="1">
    <source>
        <dbReference type="ARBA" id="ARBA00004651"/>
    </source>
</evidence>